<dbReference type="PROSITE" id="PS50026">
    <property type="entry name" value="EGF_3"/>
    <property type="match status" value="1"/>
</dbReference>
<dbReference type="GO" id="GO:0051781">
    <property type="term" value="P:positive regulation of cell division"/>
    <property type="evidence" value="ECO:0007669"/>
    <property type="project" value="UniProtKB-KW"/>
</dbReference>
<keyword evidence="6 20" id="KW-0245">EGF-like domain</keyword>
<dbReference type="GO" id="GO:0030154">
    <property type="term" value="P:cell differentiation"/>
    <property type="evidence" value="ECO:0007669"/>
    <property type="project" value="UniProtKB-KW"/>
</dbReference>
<evidence type="ECO:0000313" key="26">
    <source>
        <dbReference type="Ensembl" id="ENSLLEP00000021017.1"/>
    </source>
</evidence>
<keyword evidence="4" id="KW-1003">Cell membrane</keyword>
<keyword evidence="16" id="KW-0497">Mitogen</keyword>
<dbReference type="InterPro" id="IPR000742">
    <property type="entry name" value="EGF"/>
</dbReference>
<evidence type="ECO:0000256" key="10">
    <source>
        <dbReference type="ARBA" id="ARBA00022782"/>
    </source>
</evidence>
<dbReference type="GO" id="GO:0005886">
    <property type="term" value="C:plasma membrane"/>
    <property type="evidence" value="ECO:0007669"/>
    <property type="project" value="UniProtKB-SubCell"/>
</dbReference>
<keyword evidence="21" id="KW-0863">Zinc-finger</keyword>
<dbReference type="PROSITE" id="PS01186">
    <property type="entry name" value="EGF_2"/>
    <property type="match status" value="1"/>
</dbReference>
<feature type="domain" description="EGF-like" evidence="24">
    <location>
        <begin position="57"/>
        <end position="97"/>
    </location>
</feature>
<dbReference type="Ensembl" id="ENSLLET00000021832.1">
    <property type="protein sequence ID" value="ENSLLEP00000021017.1"/>
    <property type="gene ID" value="ENSLLEG00000013315.1"/>
</dbReference>
<dbReference type="PROSITE" id="PS50966">
    <property type="entry name" value="ZF_SWIM"/>
    <property type="match status" value="1"/>
</dbReference>
<evidence type="ECO:0000256" key="11">
    <source>
        <dbReference type="ARBA" id="ARBA00022989"/>
    </source>
</evidence>
<dbReference type="GO" id="GO:0008270">
    <property type="term" value="F:zinc ion binding"/>
    <property type="evidence" value="ECO:0007669"/>
    <property type="project" value="UniProtKB-KW"/>
</dbReference>
<dbReference type="PANTHER" id="PTHR10740">
    <property type="entry name" value="TRANSFORMING GROWTH FACTOR ALPHA"/>
    <property type="match status" value="1"/>
</dbReference>
<dbReference type="GO" id="GO:0051240">
    <property type="term" value="P:positive regulation of multicellular organismal process"/>
    <property type="evidence" value="ECO:0007669"/>
    <property type="project" value="UniProtKB-ARBA"/>
</dbReference>
<evidence type="ECO:0000256" key="1">
    <source>
        <dbReference type="ARBA" id="ARBA00004239"/>
    </source>
</evidence>
<comment type="subunit">
    <text evidence="18">Interacts with EGFR and ERBB4.</text>
</comment>
<keyword evidence="7" id="KW-0037">Angiogenesis</keyword>
<evidence type="ECO:0000256" key="17">
    <source>
        <dbReference type="ARBA" id="ARBA00053614"/>
    </source>
</evidence>
<organism evidence="26 27">
    <name type="scientific">Leptobrachium leishanense</name>
    <name type="common">Leishan spiny toad</name>
    <dbReference type="NCBI Taxonomy" id="445787"/>
    <lineage>
        <taxon>Eukaryota</taxon>
        <taxon>Metazoa</taxon>
        <taxon>Chordata</taxon>
        <taxon>Craniata</taxon>
        <taxon>Vertebrata</taxon>
        <taxon>Euteleostomi</taxon>
        <taxon>Amphibia</taxon>
        <taxon>Batrachia</taxon>
        <taxon>Anura</taxon>
        <taxon>Pelobatoidea</taxon>
        <taxon>Megophryidae</taxon>
        <taxon>Leptobrachium</taxon>
    </lineage>
</organism>
<keyword evidence="5" id="KW-0964">Secreted</keyword>
<evidence type="ECO:0000256" key="13">
    <source>
        <dbReference type="ARBA" id="ARBA00023136"/>
    </source>
</evidence>
<dbReference type="GO" id="GO:0001525">
    <property type="term" value="P:angiogenesis"/>
    <property type="evidence" value="ECO:0007669"/>
    <property type="project" value="UniProtKB-KW"/>
</dbReference>
<evidence type="ECO:0000256" key="14">
    <source>
        <dbReference type="ARBA" id="ARBA00023157"/>
    </source>
</evidence>
<comment type="caution">
    <text evidence="20">Lacks conserved residue(s) required for the propagation of feature annotation.</text>
</comment>
<accession>A0A8C5MYQ8</accession>
<evidence type="ECO:0000256" key="21">
    <source>
        <dbReference type="PROSITE-ProRule" id="PRU00325"/>
    </source>
</evidence>
<evidence type="ECO:0000256" key="6">
    <source>
        <dbReference type="ARBA" id="ARBA00022536"/>
    </source>
</evidence>
<feature type="disulfide bond" evidence="20">
    <location>
        <begin position="87"/>
        <end position="96"/>
    </location>
</feature>
<evidence type="ECO:0000256" key="3">
    <source>
        <dbReference type="ARBA" id="ARBA00022473"/>
    </source>
</evidence>
<keyword evidence="3" id="KW-0217">Developmental protein</keyword>
<evidence type="ECO:0000256" key="4">
    <source>
        <dbReference type="ARBA" id="ARBA00022475"/>
    </source>
</evidence>
<keyword evidence="11 22" id="KW-1133">Transmembrane helix</keyword>
<gene>
    <name evidence="26" type="primary">EREG</name>
</gene>
<dbReference type="FunFam" id="2.10.25.10:FF:000320">
    <property type="entry name" value="Proepiregulin"/>
    <property type="match status" value="1"/>
</dbReference>
<feature type="chain" id="PRO_5034373091" description="Proepiregulin" evidence="23">
    <location>
        <begin position="24"/>
        <end position="156"/>
    </location>
</feature>
<keyword evidence="21" id="KW-0862">Zinc</keyword>
<feature type="transmembrane region" description="Helical" evidence="22">
    <location>
        <begin position="110"/>
        <end position="133"/>
    </location>
</feature>
<evidence type="ECO:0000256" key="12">
    <source>
        <dbReference type="ARBA" id="ARBA00023030"/>
    </source>
</evidence>
<keyword evidence="10" id="KW-0221">Differentiation</keyword>
<dbReference type="GeneTree" id="ENSGT00510000048748"/>
<evidence type="ECO:0000256" key="18">
    <source>
        <dbReference type="ARBA" id="ARBA00063711"/>
    </source>
</evidence>
<keyword evidence="12" id="KW-0339">Growth factor</keyword>
<keyword evidence="8 22" id="KW-0812">Transmembrane</keyword>
<keyword evidence="14 20" id="KW-1015">Disulfide bond</keyword>
<keyword evidence="27" id="KW-1185">Reference proteome</keyword>
<dbReference type="GO" id="GO:0008083">
    <property type="term" value="F:growth factor activity"/>
    <property type="evidence" value="ECO:0007669"/>
    <property type="project" value="UniProtKB-KW"/>
</dbReference>
<evidence type="ECO:0000256" key="2">
    <source>
        <dbReference type="ARBA" id="ARBA00004251"/>
    </source>
</evidence>
<comment type="subcellular location">
    <subcellularLocation>
        <location evidence="2">Cell membrane</location>
        <topology evidence="2">Single-pass type I membrane protein</topology>
    </subcellularLocation>
    <subcellularLocation>
        <location evidence="1">Secreted</location>
        <location evidence="1">Extracellular space</location>
    </subcellularLocation>
</comment>
<evidence type="ECO:0000256" key="19">
    <source>
        <dbReference type="ARBA" id="ARBA00069823"/>
    </source>
</evidence>
<dbReference type="SUPFAM" id="SSF57196">
    <property type="entry name" value="EGF/Laminin"/>
    <property type="match status" value="1"/>
</dbReference>
<evidence type="ECO:0000259" key="24">
    <source>
        <dbReference type="PROSITE" id="PS50026"/>
    </source>
</evidence>
<sequence length="156" mass="17771">MNYWMRLSSLVLLFSFYLMQTVCLTTVVPLCGSNESAGNCTTAMVKTNLSPRAAPVKVATCKGEMEDFCWNGQCMYLVDLDEHYCRCDKGYTGTRCTHTELVKQPLSEEYLALTIFLTLLLLLAIAVALFFAYKWYKNKKLSQPIKEYKEVSTQNV</sequence>
<keyword evidence="9 23" id="KW-0732">Signal</keyword>
<evidence type="ECO:0000259" key="25">
    <source>
        <dbReference type="PROSITE" id="PS50966"/>
    </source>
</evidence>
<evidence type="ECO:0000256" key="5">
    <source>
        <dbReference type="ARBA" id="ARBA00022525"/>
    </source>
</evidence>
<dbReference type="GO" id="GO:0008284">
    <property type="term" value="P:positive regulation of cell population proliferation"/>
    <property type="evidence" value="ECO:0007669"/>
    <property type="project" value="TreeGrafter"/>
</dbReference>
<evidence type="ECO:0000256" key="22">
    <source>
        <dbReference type="SAM" id="Phobius"/>
    </source>
</evidence>
<evidence type="ECO:0000256" key="20">
    <source>
        <dbReference type="PROSITE-ProRule" id="PRU00076"/>
    </source>
</evidence>
<dbReference type="GO" id="GO:0005154">
    <property type="term" value="F:epidermal growth factor receptor binding"/>
    <property type="evidence" value="ECO:0007669"/>
    <property type="project" value="TreeGrafter"/>
</dbReference>
<keyword evidence="13 22" id="KW-0472">Membrane</keyword>
<name>A0A8C5MYQ8_9ANUR</name>
<dbReference type="AlphaFoldDB" id="A0A8C5MYQ8"/>
<evidence type="ECO:0000256" key="7">
    <source>
        <dbReference type="ARBA" id="ARBA00022657"/>
    </source>
</evidence>
<evidence type="ECO:0000256" key="8">
    <source>
        <dbReference type="ARBA" id="ARBA00022692"/>
    </source>
</evidence>
<dbReference type="PROSITE" id="PS00022">
    <property type="entry name" value="EGF_1"/>
    <property type="match status" value="1"/>
</dbReference>
<dbReference type="PANTHER" id="PTHR10740:SF11">
    <property type="entry name" value="PROEPIREGULIN"/>
    <property type="match status" value="1"/>
</dbReference>
<dbReference type="GO" id="GO:0048513">
    <property type="term" value="P:animal organ development"/>
    <property type="evidence" value="ECO:0007669"/>
    <property type="project" value="UniProtKB-ARBA"/>
</dbReference>
<reference evidence="26" key="1">
    <citation type="submission" date="2025-08" db="UniProtKB">
        <authorList>
            <consortium name="Ensembl"/>
        </authorList>
    </citation>
    <scope>IDENTIFICATION</scope>
</reference>
<dbReference type="GO" id="GO:0007173">
    <property type="term" value="P:epidermal growth factor receptor signaling pathway"/>
    <property type="evidence" value="ECO:0007669"/>
    <property type="project" value="UniProtKB-ARBA"/>
</dbReference>
<evidence type="ECO:0000256" key="16">
    <source>
        <dbReference type="ARBA" id="ARBA00023246"/>
    </source>
</evidence>
<dbReference type="GO" id="GO:0005615">
    <property type="term" value="C:extracellular space"/>
    <property type="evidence" value="ECO:0007669"/>
    <property type="project" value="TreeGrafter"/>
</dbReference>
<feature type="signal peptide" evidence="23">
    <location>
        <begin position="1"/>
        <end position="23"/>
    </location>
</feature>
<dbReference type="GO" id="GO:0045840">
    <property type="term" value="P:positive regulation of mitotic nuclear division"/>
    <property type="evidence" value="ECO:0007669"/>
    <property type="project" value="TreeGrafter"/>
</dbReference>
<feature type="domain" description="SWIM-type" evidence="25">
    <location>
        <begin position="76"/>
        <end position="107"/>
    </location>
</feature>
<dbReference type="OrthoDB" id="6133584at2759"/>
<evidence type="ECO:0000256" key="9">
    <source>
        <dbReference type="ARBA" id="ARBA00022729"/>
    </source>
</evidence>
<dbReference type="Proteomes" id="UP000694569">
    <property type="component" value="Unplaced"/>
</dbReference>
<dbReference type="GO" id="GO:0045740">
    <property type="term" value="P:positive regulation of DNA replication"/>
    <property type="evidence" value="ECO:0007669"/>
    <property type="project" value="UniProtKB-ARBA"/>
</dbReference>
<protein>
    <recommendedName>
        <fullName evidence="19">Proepiregulin</fullName>
    </recommendedName>
</protein>
<evidence type="ECO:0000256" key="15">
    <source>
        <dbReference type="ARBA" id="ARBA00023180"/>
    </source>
</evidence>
<proteinExistence type="predicted"/>
<dbReference type="Gene3D" id="2.10.25.10">
    <property type="entry name" value="Laminin"/>
    <property type="match status" value="1"/>
</dbReference>
<dbReference type="PRINTS" id="PR00009">
    <property type="entry name" value="EGFTGF"/>
</dbReference>
<keyword evidence="15" id="KW-0325">Glycoprotein</keyword>
<reference evidence="26" key="2">
    <citation type="submission" date="2025-09" db="UniProtKB">
        <authorList>
            <consortium name="Ensembl"/>
        </authorList>
    </citation>
    <scope>IDENTIFICATION</scope>
</reference>
<evidence type="ECO:0000313" key="27">
    <source>
        <dbReference type="Proteomes" id="UP000694569"/>
    </source>
</evidence>
<dbReference type="InterPro" id="IPR007527">
    <property type="entry name" value="Znf_SWIM"/>
</dbReference>
<keyword evidence="21" id="KW-0479">Metal-binding</keyword>
<evidence type="ECO:0000256" key="23">
    <source>
        <dbReference type="SAM" id="SignalP"/>
    </source>
</evidence>
<comment type="function">
    <text evidence="17">Ligand of the EGF receptor/EGFR and ERBB4. Stimulates EGFR and ERBB4 tyrosine phosphorylation. Contributes to inflammation, wound healing, tissue repair, and oocyte maturation by regulating angiogenesis and vascular remodeling and by stimulating cell proliferation.</text>
</comment>